<protein>
    <submittedName>
        <fullName evidence="2">Thioredoxin</fullName>
    </submittedName>
</protein>
<organism evidence="2 3">
    <name type="scientific">Thiothrix unzii</name>
    <dbReference type="NCBI Taxonomy" id="111769"/>
    <lineage>
        <taxon>Bacteria</taxon>
        <taxon>Pseudomonadati</taxon>
        <taxon>Pseudomonadota</taxon>
        <taxon>Gammaproteobacteria</taxon>
        <taxon>Thiotrichales</taxon>
        <taxon>Thiotrichaceae</taxon>
        <taxon>Thiothrix</taxon>
    </lineage>
</organism>
<reference evidence="2" key="1">
    <citation type="submission" date="2021-04" db="EMBL/GenBank/DDBJ databases">
        <title>Genomics, taxonomy and metabolism of representatives of sulfur bacteria of the genus Thiothrix: Thiothrix fructosivorans QT, Thiothrix unzii A1T and three new species, Thiothrix subterranea sp. nov., Thiothrix litoralis sp. nov. and 'Candidatus Thiothrix anitrata' sp. nov.</title>
        <authorList>
            <person name="Ravin N.V."/>
            <person name="Smolyakov D."/>
            <person name="Rudenko T.S."/>
            <person name="Mardanov A.V."/>
            <person name="Beletsky A.V."/>
            <person name="Markov N.D."/>
            <person name="Fomenkov A.I."/>
            <person name="Roberts R.J."/>
            <person name="Karnachuk O.V."/>
            <person name="Novikov A."/>
            <person name="Grabovich M.Y."/>
        </authorList>
    </citation>
    <scope>NUCLEOTIDE SEQUENCE</scope>
    <source>
        <strain evidence="2">A1</strain>
    </source>
</reference>
<dbReference type="InterPro" id="IPR036249">
    <property type="entry name" value="Thioredoxin-like_sf"/>
</dbReference>
<accession>A0A975IJL4</accession>
<evidence type="ECO:0000313" key="2">
    <source>
        <dbReference type="EMBL" id="QTR55295.1"/>
    </source>
</evidence>
<dbReference type="Gene3D" id="3.40.30.10">
    <property type="entry name" value="Glutaredoxin"/>
    <property type="match status" value="1"/>
</dbReference>
<sequence>MLAMTKLASLTDLNFHHVLTATPGTALVFFTAPNCGACRSLKLALGKYLHSYPATLSVFEVDAVHNSALVNALEVFHLPALFLYVAGHYHCELHSEPLPAHLHRAIQTALSLPAQEEP</sequence>
<proteinExistence type="predicted"/>
<dbReference type="AlphaFoldDB" id="A0A975IJL4"/>
<keyword evidence="3" id="KW-1185">Reference proteome</keyword>
<dbReference type="Proteomes" id="UP000672009">
    <property type="component" value="Chromosome"/>
</dbReference>
<dbReference type="KEGG" id="tun:J9260_08650"/>
<dbReference type="Pfam" id="PF00085">
    <property type="entry name" value="Thioredoxin"/>
    <property type="match status" value="1"/>
</dbReference>
<gene>
    <name evidence="2" type="ORF">J9260_08650</name>
</gene>
<feature type="domain" description="Thioredoxin" evidence="1">
    <location>
        <begin position="8"/>
        <end position="94"/>
    </location>
</feature>
<name>A0A975IJL4_9GAMM</name>
<evidence type="ECO:0000313" key="3">
    <source>
        <dbReference type="Proteomes" id="UP000672009"/>
    </source>
</evidence>
<dbReference type="InterPro" id="IPR013766">
    <property type="entry name" value="Thioredoxin_domain"/>
</dbReference>
<evidence type="ECO:0000259" key="1">
    <source>
        <dbReference type="Pfam" id="PF00085"/>
    </source>
</evidence>
<dbReference type="EMBL" id="CP072793">
    <property type="protein sequence ID" value="QTR55295.1"/>
    <property type="molecule type" value="Genomic_DNA"/>
</dbReference>
<dbReference type="CDD" id="cd02961">
    <property type="entry name" value="PDI_a_family"/>
    <property type="match status" value="1"/>
</dbReference>
<dbReference type="SUPFAM" id="SSF52833">
    <property type="entry name" value="Thioredoxin-like"/>
    <property type="match status" value="1"/>
</dbReference>